<reference evidence="2 3" key="1">
    <citation type="submission" date="2019-03" db="EMBL/GenBank/DDBJ databases">
        <title>Genomic Encyclopedia of Type Strains, Phase IV (KMG-IV): sequencing the most valuable type-strain genomes for metagenomic binning, comparative biology and taxonomic classification.</title>
        <authorList>
            <person name="Goeker M."/>
        </authorList>
    </citation>
    <scope>NUCLEOTIDE SEQUENCE [LARGE SCALE GENOMIC DNA]</scope>
    <source>
        <strain evidence="2 3">DSM 45361</strain>
    </source>
</reference>
<gene>
    <name evidence="2" type="ORF">EV186_106120</name>
</gene>
<organism evidence="2 3">
    <name type="scientific">Labedaea rhizosphaerae</name>
    <dbReference type="NCBI Taxonomy" id="598644"/>
    <lineage>
        <taxon>Bacteria</taxon>
        <taxon>Bacillati</taxon>
        <taxon>Actinomycetota</taxon>
        <taxon>Actinomycetes</taxon>
        <taxon>Pseudonocardiales</taxon>
        <taxon>Pseudonocardiaceae</taxon>
        <taxon>Labedaea</taxon>
    </lineage>
</organism>
<accession>A0A4R6S4R0</accession>
<dbReference type="EMBL" id="SNXZ01000006">
    <property type="protein sequence ID" value="TDP93726.1"/>
    <property type="molecule type" value="Genomic_DNA"/>
</dbReference>
<evidence type="ECO:0000313" key="2">
    <source>
        <dbReference type="EMBL" id="TDP93726.1"/>
    </source>
</evidence>
<feature type="compositionally biased region" description="Basic and acidic residues" evidence="1">
    <location>
        <begin position="119"/>
        <end position="131"/>
    </location>
</feature>
<dbReference type="InterPro" id="IPR016787">
    <property type="entry name" value="UCP021328"/>
</dbReference>
<dbReference type="AlphaFoldDB" id="A0A4R6S4R0"/>
<feature type="compositionally biased region" description="Basic residues" evidence="1">
    <location>
        <begin position="132"/>
        <end position="141"/>
    </location>
</feature>
<proteinExistence type="predicted"/>
<dbReference type="Proteomes" id="UP000295444">
    <property type="component" value="Unassembled WGS sequence"/>
</dbReference>
<dbReference type="RefSeq" id="WP_133852741.1">
    <property type="nucleotide sequence ID" value="NZ_SNXZ01000006.1"/>
</dbReference>
<evidence type="ECO:0000313" key="3">
    <source>
        <dbReference type="Proteomes" id="UP000295444"/>
    </source>
</evidence>
<name>A0A4R6S4R0_LABRH</name>
<evidence type="ECO:0000256" key="1">
    <source>
        <dbReference type="SAM" id="MobiDB-lite"/>
    </source>
</evidence>
<feature type="region of interest" description="Disordered" evidence="1">
    <location>
        <begin position="106"/>
        <end position="141"/>
    </location>
</feature>
<protein>
    <submittedName>
        <fullName evidence="2">DUF2992 family protein</fullName>
    </submittedName>
</protein>
<dbReference type="PIRSF" id="PIRSF021328">
    <property type="entry name" value="UCP021328"/>
    <property type="match status" value="1"/>
</dbReference>
<sequence length="141" mass="15680">MSATFSVFHDGQFWVGVLELHDEDGVRAARHVFGPEPGNAELLEFCTGSGFLDLSRQAHAAPLVPEDQRPVRKLNPKRLARAARKALEDQPVGTAAQRALKESFVEHAAGAKAQRKQRREAAKERRRDMARAKAKAKHRGH</sequence>
<dbReference type="Pfam" id="PF11208">
    <property type="entry name" value="DUF2992"/>
    <property type="match status" value="1"/>
</dbReference>
<dbReference type="OrthoDB" id="4570726at2"/>
<comment type="caution">
    <text evidence="2">The sequence shown here is derived from an EMBL/GenBank/DDBJ whole genome shotgun (WGS) entry which is preliminary data.</text>
</comment>
<keyword evidence="3" id="KW-1185">Reference proteome</keyword>